<dbReference type="InterPro" id="IPR019196">
    <property type="entry name" value="ABC_transp_unknown"/>
</dbReference>
<keyword evidence="1" id="KW-1133">Transmembrane helix</keyword>
<dbReference type="InterPro" id="IPR055396">
    <property type="entry name" value="DUF7088"/>
</dbReference>
<evidence type="ECO:0000313" key="4">
    <source>
        <dbReference type="EMBL" id="GAS85526.1"/>
    </source>
</evidence>
<feature type="domain" description="DUF7088" evidence="3">
    <location>
        <begin position="41"/>
        <end position="125"/>
    </location>
</feature>
<sequence>MKKWLSHTNSTVLSVAVIGIFILLTLFLNSLGGFQLDLTSNKQYTLSDQSLTAIKNVKDDVNILVLTVENANNTVLNREVTDMVEEYTKRNSKLKIKQYNLTQEPALASKYGITGSSIVLEQGDQHKVIDIASLFTATGDGSDGSYQFTGEEKLTQALMNMSSTEMHKMVFLTGHEELSLAQMTTLQSSLEQNNVQTEELQLNQAGKVPEDADVLAIIGPQRDLSDTEMKAIRTYLSNGGKLLLSLGFVEDMKSSWKNIDALMADYGVVDEHAVMVDNQQASTMGPLWVVPEYGTHAITDKLAASQLYPMLSLSIALTSKEQDKYTLSPLIHSSDDSYGETNIGGLLQNETTNDAEEDIQGPVELGYAADTTDGKPKAVILGSSIFMQDSEIANGGNRDFILNTVNYLSEKEDGLTIRPRVQAGYEMAYLNGEQARTIFFVAIVAFPLIFVILGVLLWWRRRRV</sequence>
<feature type="transmembrane region" description="Helical" evidence="1">
    <location>
        <begin position="438"/>
        <end position="459"/>
    </location>
</feature>
<dbReference type="Pfam" id="PF09822">
    <property type="entry name" value="ABC_transp_aux"/>
    <property type="match status" value="1"/>
</dbReference>
<feature type="domain" description="ABC-type uncharacterised transport system" evidence="2">
    <location>
        <begin position="170"/>
        <end position="342"/>
    </location>
</feature>
<dbReference type="EMBL" id="BCNV01000011">
    <property type="protein sequence ID" value="GAS85526.1"/>
    <property type="molecule type" value="Genomic_DNA"/>
</dbReference>
<dbReference type="Pfam" id="PF23357">
    <property type="entry name" value="DUF7088"/>
    <property type="match status" value="1"/>
</dbReference>
<evidence type="ECO:0000259" key="2">
    <source>
        <dbReference type="Pfam" id="PF09822"/>
    </source>
</evidence>
<evidence type="ECO:0000313" key="5">
    <source>
        <dbReference type="Proteomes" id="UP000069697"/>
    </source>
</evidence>
<proteinExistence type="predicted"/>
<feature type="transmembrane region" description="Helical" evidence="1">
    <location>
        <begin position="12"/>
        <end position="34"/>
    </location>
</feature>
<reference evidence="4 5" key="1">
    <citation type="journal article" date="2016" name="Genome Announc.">
        <title>Draft Genome Sequence of Paenibacillus amylolyticus Heshi-A3, Isolated from Fermented Rice Bran in a Japanese Fermented Seafood Dish.</title>
        <authorList>
            <person name="Akuzawa S."/>
            <person name="Nagaoka J."/>
            <person name="Kanekatsu M."/>
            <person name="Kubota E."/>
            <person name="Ohtake R."/>
            <person name="Suzuki T."/>
            <person name="Kanesaki Y."/>
        </authorList>
    </citation>
    <scope>NUCLEOTIDE SEQUENCE [LARGE SCALE GENOMIC DNA]</scope>
    <source>
        <strain evidence="4 5">Heshi-A3</strain>
    </source>
</reference>
<dbReference type="AlphaFoldDB" id="A0A100VTH7"/>
<name>A0A100VTH7_PAEAM</name>
<gene>
    <name evidence="4" type="ORF">PAHA3_5660</name>
</gene>
<evidence type="ECO:0000256" key="1">
    <source>
        <dbReference type="SAM" id="Phobius"/>
    </source>
</evidence>
<reference evidence="5" key="2">
    <citation type="submission" date="2016-01" db="EMBL/GenBank/DDBJ databases">
        <title>Draft Genome Sequence of Paenibacillus amylolyticus Heshi-A3 that Was Isolated from Fermented Rice Bran with Aging Salted Mackerel, Which Was Named Heshiko as Traditional Fermented Seafood in Japan.</title>
        <authorList>
            <person name="Akuzawa S."/>
            <person name="Nakagawa J."/>
            <person name="Kanekatsu T."/>
            <person name="Kubota E."/>
            <person name="Ohtake R."/>
            <person name="Suzuki T."/>
            <person name="Kanesaki Y."/>
        </authorList>
    </citation>
    <scope>NUCLEOTIDE SEQUENCE [LARGE SCALE GENOMIC DNA]</scope>
    <source>
        <strain evidence="5">Heshi-A3</strain>
    </source>
</reference>
<dbReference type="RefSeq" id="WP_062837856.1">
    <property type="nucleotide sequence ID" value="NZ_BCNV01000011.1"/>
</dbReference>
<protein>
    <submittedName>
        <fullName evidence="4">ABC transporter</fullName>
    </submittedName>
</protein>
<organism evidence="4 5">
    <name type="scientific">Paenibacillus amylolyticus</name>
    <dbReference type="NCBI Taxonomy" id="1451"/>
    <lineage>
        <taxon>Bacteria</taxon>
        <taxon>Bacillati</taxon>
        <taxon>Bacillota</taxon>
        <taxon>Bacilli</taxon>
        <taxon>Bacillales</taxon>
        <taxon>Paenibacillaceae</taxon>
        <taxon>Paenibacillus</taxon>
    </lineage>
</organism>
<dbReference type="Proteomes" id="UP000069697">
    <property type="component" value="Unassembled WGS sequence"/>
</dbReference>
<keyword evidence="1" id="KW-0472">Membrane</keyword>
<comment type="caution">
    <text evidence="4">The sequence shown here is derived from an EMBL/GenBank/DDBJ whole genome shotgun (WGS) entry which is preliminary data.</text>
</comment>
<keyword evidence="1" id="KW-0812">Transmembrane</keyword>
<evidence type="ECO:0000259" key="3">
    <source>
        <dbReference type="Pfam" id="PF23357"/>
    </source>
</evidence>
<dbReference type="InterPro" id="IPR029062">
    <property type="entry name" value="Class_I_gatase-like"/>
</dbReference>
<accession>A0A100VTH7</accession>
<dbReference type="SUPFAM" id="SSF52317">
    <property type="entry name" value="Class I glutamine amidotransferase-like"/>
    <property type="match status" value="1"/>
</dbReference>